<evidence type="ECO:0000313" key="2">
    <source>
        <dbReference type="Proteomes" id="UP000775547"/>
    </source>
</evidence>
<organism evidence="1 2">
    <name type="scientific">Asterophora parasitica</name>
    <dbReference type="NCBI Taxonomy" id="117018"/>
    <lineage>
        <taxon>Eukaryota</taxon>
        <taxon>Fungi</taxon>
        <taxon>Dikarya</taxon>
        <taxon>Basidiomycota</taxon>
        <taxon>Agaricomycotina</taxon>
        <taxon>Agaricomycetes</taxon>
        <taxon>Agaricomycetidae</taxon>
        <taxon>Agaricales</taxon>
        <taxon>Tricholomatineae</taxon>
        <taxon>Lyophyllaceae</taxon>
        <taxon>Asterophora</taxon>
    </lineage>
</organism>
<dbReference type="EMBL" id="JABCKV010000501">
    <property type="protein sequence ID" value="KAG5640794.1"/>
    <property type="molecule type" value="Genomic_DNA"/>
</dbReference>
<accession>A0A9P7FYT8</accession>
<feature type="non-terminal residue" evidence="1">
    <location>
        <position position="1"/>
    </location>
</feature>
<gene>
    <name evidence="1" type="ORF">DXG03_007183</name>
</gene>
<dbReference type="OrthoDB" id="206201at2759"/>
<comment type="caution">
    <text evidence="1">The sequence shown here is derived from an EMBL/GenBank/DDBJ whole genome shotgun (WGS) entry which is preliminary data.</text>
</comment>
<reference evidence="1" key="2">
    <citation type="submission" date="2021-10" db="EMBL/GenBank/DDBJ databases">
        <title>Phylogenomics reveals ancestral predisposition of the termite-cultivated fungus Termitomyces towards a domesticated lifestyle.</title>
        <authorList>
            <person name="Auxier B."/>
            <person name="Grum-Grzhimaylo A."/>
            <person name="Cardenas M.E."/>
            <person name="Lodge J.D."/>
            <person name="Laessoe T."/>
            <person name="Pedersen O."/>
            <person name="Smith M.E."/>
            <person name="Kuyper T.W."/>
            <person name="Franco-Molano E.A."/>
            <person name="Baroni T.J."/>
            <person name="Aanen D.K."/>
        </authorList>
    </citation>
    <scope>NUCLEOTIDE SEQUENCE</scope>
    <source>
        <strain evidence="1">AP01</strain>
        <tissue evidence="1">Mycelium</tissue>
    </source>
</reference>
<dbReference type="AlphaFoldDB" id="A0A9P7FYT8"/>
<reference evidence="1" key="1">
    <citation type="submission" date="2020-07" db="EMBL/GenBank/DDBJ databases">
        <authorList>
            <person name="Nieuwenhuis M."/>
            <person name="Van De Peppel L.J.J."/>
        </authorList>
    </citation>
    <scope>NUCLEOTIDE SEQUENCE</scope>
    <source>
        <strain evidence="1">AP01</strain>
        <tissue evidence="1">Mycelium</tissue>
    </source>
</reference>
<name>A0A9P7FYT8_9AGAR</name>
<evidence type="ECO:0000313" key="1">
    <source>
        <dbReference type="EMBL" id="KAG5640794.1"/>
    </source>
</evidence>
<keyword evidence="2" id="KW-1185">Reference proteome</keyword>
<protein>
    <submittedName>
        <fullName evidence="1">Uncharacterized protein</fullName>
    </submittedName>
</protein>
<proteinExistence type="predicted"/>
<dbReference type="Proteomes" id="UP000775547">
    <property type="component" value="Unassembled WGS sequence"/>
</dbReference>
<sequence>LRVDLVDSNIHLAGAINPRGLFSHPFYTFPRPNQGGSFSKVKIVGPLAELDYIPRHDQSDDEGYTTIPVSTNFANGTRIPNGSYRVLLRALKVTGDATKQEDYESWLSPIIGFQG</sequence>